<protein>
    <recommendedName>
        <fullName evidence="2">Fe-S metabolism associated domain-containing protein</fullName>
    </recommendedName>
</protein>
<dbReference type="Gene3D" id="3.90.1010.10">
    <property type="match status" value="1"/>
</dbReference>
<organism evidence="3">
    <name type="scientific">Eiseniibacteriota bacterium</name>
    <dbReference type="NCBI Taxonomy" id="2212470"/>
    <lineage>
        <taxon>Bacteria</taxon>
        <taxon>Candidatus Eiseniibacteriota</taxon>
    </lineage>
</organism>
<evidence type="ECO:0000256" key="1">
    <source>
        <dbReference type="SAM" id="MobiDB-lite"/>
    </source>
</evidence>
<evidence type="ECO:0000259" key="2">
    <source>
        <dbReference type="Pfam" id="PF02657"/>
    </source>
</evidence>
<comment type="caution">
    <text evidence="3">The sequence shown here is derived from an EMBL/GenBank/DDBJ whole genome shotgun (WGS) entry which is preliminary data.</text>
</comment>
<name>A0A832HZA8_UNCEI</name>
<gene>
    <name evidence="3" type="ORF">ENR23_02225</name>
</gene>
<accession>A0A832HZA8</accession>
<dbReference type="InterPro" id="IPR003808">
    <property type="entry name" value="Fe-S_metab-assoc_dom"/>
</dbReference>
<dbReference type="SUPFAM" id="SSF82649">
    <property type="entry name" value="SufE/NifU"/>
    <property type="match status" value="1"/>
</dbReference>
<evidence type="ECO:0000313" key="3">
    <source>
        <dbReference type="EMBL" id="HGZ42239.1"/>
    </source>
</evidence>
<sequence>MGARHASGGRHVQAGRRAAGDLRGRGRAAARRRRHHLLSHRRALEPHLVRAHLPARLPRGAQLRWLVDRVGQLGRTADREGPPAVSAGPAALAALAAEFRDLDRRERAELLIEWADRFTEVPPEVATRPFPEAHHVQRCESEAYVWAVDRPDGTLDLHFAVENPQGLSAKAWAAILAETCAGRPPAEIAAIDGDVVFAIFGRDLSMGKGQGLLGMLDLVSRAARQRLVARDAGGPHQ</sequence>
<dbReference type="EMBL" id="DSQF01000003">
    <property type="protein sequence ID" value="HGZ42239.1"/>
    <property type="molecule type" value="Genomic_DNA"/>
</dbReference>
<dbReference type="Pfam" id="PF02657">
    <property type="entry name" value="SufE"/>
    <property type="match status" value="1"/>
</dbReference>
<proteinExistence type="predicted"/>
<reference evidence="3" key="1">
    <citation type="journal article" date="2020" name="mSystems">
        <title>Genome- and Community-Level Interaction Insights into Carbon Utilization and Element Cycling Functions of Hydrothermarchaeota in Hydrothermal Sediment.</title>
        <authorList>
            <person name="Zhou Z."/>
            <person name="Liu Y."/>
            <person name="Xu W."/>
            <person name="Pan J."/>
            <person name="Luo Z.H."/>
            <person name="Li M."/>
        </authorList>
    </citation>
    <scope>NUCLEOTIDE SEQUENCE [LARGE SCALE GENOMIC DNA]</scope>
    <source>
        <strain evidence="3">SpSt-381</strain>
    </source>
</reference>
<feature type="region of interest" description="Disordered" evidence="1">
    <location>
        <begin position="1"/>
        <end position="29"/>
    </location>
</feature>
<dbReference type="AlphaFoldDB" id="A0A832HZA8"/>
<feature type="domain" description="Fe-S metabolism associated" evidence="2">
    <location>
        <begin position="98"/>
        <end position="219"/>
    </location>
</feature>